<dbReference type="GO" id="GO:0097542">
    <property type="term" value="C:ciliary tip"/>
    <property type="evidence" value="ECO:0007669"/>
    <property type="project" value="TreeGrafter"/>
</dbReference>
<protein>
    <submittedName>
        <fullName evidence="2">Uncharacterized protein</fullName>
    </submittedName>
</protein>
<dbReference type="EMBL" id="MPUH01000218">
    <property type="protein sequence ID" value="OMJ86037.1"/>
    <property type="molecule type" value="Genomic_DNA"/>
</dbReference>
<dbReference type="GO" id="GO:0035253">
    <property type="term" value="C:ciliary rootlet"/>
    <property type="evidence" value="ECO:0007669"/>
    <property type="project" value="TreeGrafter"/>
</dbReference>
<sequence length="438" mass="51989">MSTEVSQQLSMLKLCNNSSSISKHNKNTRIRRLSLELNEVSTAEIVGQKKFNQIQDDINILEKEIKKAKDQQDDLLSNQEIYYHILKRLRTTKIFLDMRKHYLAERIKNKGFVLNEVTRLKMKSSEEKTRNQKLYKNLNKTMDFFNRKNLELSTKYEKERKIINNLETDREERYLRQQDILEKVGINEKNRSEKELHQGLLLHKCWHMFLSKKLEDIVQKFTTIDIAFRKIKSVTGLQDIGSLVEKFLTKEESLQDLTNLIRINKQTLESYSIRNAKLQKKINEISISDKNPITGGVIKQLNEQILFLNQRNALENKKLIQLTSIKATVLEWTEKMIRFLNPNFYYKKIDTVTIFELMLKLKEEVKIYIKPLKDFHDVQNFDTSSMFITENPVSLRNKDKNSRYSDDLNICELNFVETDSNDSKNFFNVKNDRKIKKK</sequence>
<comment type="caution">
    <text evidence="2">The sequence shown here is derived from an EMBL/GenBank/DDBJ whole genome shotgun (WGS) entry which is preliminary data.</text>
</comment>
<evidence type="ECO:0000313" key="2">
    <source>
        <dbReference type="EMBL" id="OMJ86037.1"/>
    </source>
</evidence>
<reference evidence="2 3" key="1">
    <citation type="submission" date="2016-11" db="EMBL/GenBank/DDBJ databases">
        <title>The macronuclear genome of Stentor coeruleus: a giant cell with tiny introns.</title>
        <authorList>
            <person name="Slabodnick M."/>
            <person name="Ruby J.G."/>
            <person name="Reiff S.B."/>
            <person name="Swart E.C."/>
            <person name="Gosai S."/>
            <person name="Prabakaran S."/>
            <person name="Witkowska E."/>
            <person name="Larue G.E."/>
            <person name="Fisher S."/>
            <person name="Freeman R.M."/>
            <person name="Gunawardena J."/>
            <person name="Chu W."/>
            <person name="Stover N.A."/>
            <person name="Gregory B.D."/>
            <person name="Nowacki M."/>
            <person name="Derisi J."/>
            <person name="Roy S.W."/>
            <person name="Marshall W.F."/>
            <person name="Sood P."/>
        </authorList>
    </citation>
    <scope>NUCLEOTIDE SEQUENCE [LARGE SCALE GENOMIC DNA]</scope>
    <source>
        <strain evidence="2">WM001</strain>
    </source>
</reference>
<proteinExistence type="predicted"/>
<keyword evidence="3" id="KW-1185">Reference proteome</keyword>
<dbReference type="GO" id="GO:0003341">
    <property type="term" value="P:cilium movement"/>
    <property type="evidence" value="ECO:0007669"/>
    <property type="project" value="InterPro"/>
</dbReference>
<evidence type="ECO:0000313" key="3">
    <source>
        <dbReference type="Proteomes" id="UP000187209"/>
    </source>
</evidence>
<dbReference type="InterPro" id="IPR033192">
    <property type="entry name" value="ODAD3"/>
</dbReference>
<dbReference type="Proteomes" id="UP000187209">
    <property type="component" value="Unassembled WGS sequence"/>
</dbReference>
<dbReference type="PANTHER" id="PTHR46518:SF1">
    <property type="entry name" value="OUTER DYNEIN ARM-DOCKING COMPLEX SUBUNIT 3"/>
    <property type="match status" value="1"/>
</dbReference>
<gene>
    <name evidence="2" type="ORF">SteCoe_12542</name>
</gene>
<dbReference type="GO" id="GO:0036158">
    <property type="term" value="P:outer dynein arm assembly"/>
    <property type="evidence" value="ECO:0007669"/>
    <property type="project" value="InterPro"/>
</dbReference>
<keyword evidence="1" id="KW-0175">Coiled coil</keyword>
<organism evidence="2 3">
    <name type="scientific">Stentor coeruleus</name>
    <dbReference type="NCBI Taxonomy" id="5963"/>
    <lineage>
        <taxon>Eukaryota</taxon>
        <taxon>Sar</taxon>
        <taxon>Alveolata</taxon>
        <taxon>Ciliophora</taxon>
        <taxon>Postciliodesmatophora</taxon>
        <taxon>Heterotrichea</taxon>
        <taxon>Heterotrichida</taxon>
        <taxon>Stentoridae</taxon>
        <taxon>Stentor</taxon>
    </lineage>
</organism>
<dbReference type="GO" id="GO:0036064">
    <property type="term" value="C:ciliary basal body"/>
    <property type="evidence" value="ECO:0007669"/>
    <property type="project" value="TreeGrafter"/>
</dbReference>
<evidence type="ECO:0000256" key="1">
    <source>
        <dbReference type="SAM" id="Coils"/>
    </source>
</evidence>
<feature type="coiled-coil region" evidence="1">
    <location>
        <begin position="51"/>
        <end position="78"/>
    </location>
</feature>
<name>A0A1R2CAL0_9CILI</name>
<dbReference type="AlphaFoldDB" id="A0A1R2CAL0"/>
<accession>A0A1R2CAL0</accession>
<dbReference type="PANTHER" id="PTHR46518">
    <property type="entry name" value="COILED-COIL DOMAIN-CONTAINING PROTEIN 151"/>
    <property type="match status" value="1"/>
</dbReference>